<gene>
    <name evidence="1" type="ORF">Satyrvirus1_40</name>
</gene>
<proteinExistence type="predicted"/>
<organism evidence="1">
    <name type="scientific">Satyrvirus sp</name>
    <dbReference type="NCBI Taxonomy" id="2487771"/>
    <lineage>
        <taxon>Viruses</taxon>
        <taxon>Varidnaviria</taxon>
        <taxon>Bamfordvirae</taxon>
        <taxon>Nucleocytoviricota</taxon>
        <taxon>Megaviricetes</taxon>
        <taxon>Imitervirales</taxon>
        <taxon>Mimiviridae</taxon>
        <taxon>Megamimivirinae</taxon>
    </lineage>
</organism>
<protein>
    <submittedName>
        <fullName evidence="1">Uncharacterized protein</fullName>
    </submittedName>
</protein>
<accession>A0A3G5AED0</accession>
<dbReference type="EMBL" id="MK072437">
    <property type="protein sequence ID" value="AYV84954.1"/>
    <property type="molecule type" value="Genomic_DNA"/>
</dbReference>
<name>A0A3G5AED0_9VIRU</name>
<sequence length="238" mass="27995">MSVIYIPTEIVSEKDKQMHPFDLKPELEQNLLSKVTFHNVPVDESGKKVGNYSGPDKTSRLFQFKRNIYDKITMLKMVEFRNKLIARISYFHFRHERIGVEVERYHYVVLGKIDLTDDEAALILCNFESKNNFMNKPGKFLLDINKIKDFFGNYLEDFELCDDLYIHENYLKFEQRANPDSSPHILTKFQPYIIFLAHLFLNKYPHILHERSAKFGPKIKHLCASVVASDKTKEMALL</sequence>
<evidence type="ECO:0000313" key="1">
    <source>
        <dbReference type="EMBL" id="AYV84954.1"/>
    </source>
</evidence>
<reference evidence="1" key="1">
    <citation type="submission" date="2018-10" db="EMBL/GenBank/DDBJ databases">
        <title>Hidden diversity of soil giant viruses.</title>
        <authorList>
            <person name="Schulz F."/>
            <person name="Alteio L."/>
            <person name="Goudeau D."/>
            <person name="Ryan E.M."/>
            <person name="Malmstrom R.R."/>
            <person name="Blanchard J."/>
            <person name="Woyke T."/>
        </authorList>
    </citation>
    <scope>NUCLEOTIDE SEQUENCE</scope>
    <source>
        <strain evidence="1">SAV1</strain>
    </source>
</reference>